<evidence type="ECO:0000313" key="3">
    <source>
        <dbReference type="Proteomes" id="UP001346149"/>
    </source>
</evidence>
<feature type="region of interest" description="Disordered" evidence="1">
    <location>
        <begin position="319"/>
        <end position="367"/>
    </location>
</feature>
<reference evidence="2 3" key="1">
    <citation type="journal article" date="2023" name="Hortic Res">
        <title>Pangenome of water caltrop reveals structural variations and asymmetric subgenome divergence after allopolyploidization.</title>
        <authorList>
            <person name="Zhang X."/>
            <person name="Chen Y."/>
            <person name="Wang L."/>
            <person name="Yuan Y."/>
            <person name="Fang M."/>
            <person name="Shi L."/>
            <person name="Lu R."/>
            <person name="Comes H.P."/>
            <person name="Ma Y."/>
            <person name="Chen Y."/>
            <person name="Huang G."/>
            <person name="Zhou Y."/>
            <person name="Zheng Z."/>
            <person name="Qiu Y."/>
        </authorList>
    </citation>
    <scope>NUCLEOTIDE SEQUENCE [LARGE SCALE GENOMIC DNA]</scope>
    <source>
        <strain evidence="2">F231</strain>
    </source>
</reference>
<proteinExistence type="predicted"/>
<dbReference type="PANTHER" id="PTHR33673">
    <property type="entry name" value="SUPPRESSOR SRP40-LIKE PROTEIN"/>
    <property type="match status" value="1"/>
</dbReference>
<keyword evidence="3" id="KW-1185">Reference proteome</keyword>
<feature type="region of interest" description="Disordered" evidence="1">
    <location>
        <begin position="275"/>
        <end position="297"/>
    </location>
</feature>
<evidence type="ECO:0000313" key="2">
    <source>
        <dbReference type="EMBL" id="KAK4803537.1"/>
    </source>
</evidence>
<feature type="compositionally biased region" description="Low complexity" evidence="1">
    <location>
        <begin position="91"/>
        <end position="108"/>
    </location>
</feature>
<gene>
    <name evidence="2" type="ORF">SAY86_003354</name>
</gene>
<name>A0AAN7RGU3_TRANT</name>
<dbReference type="AlphaFoldDB" id="A0AAN7RGU3"/>
<feature type="compositionally biased region" description="Polar residues" evidence="1">
    <location>
        <begin position="352"/>
        <end position="367"/>
    </location>
</feature>
<evidence type="ECO:0000256" key="1">
    <source>
        <dbReference type="SAM" id="MobiDB-lite"/>
    </source>
</evidence>
<protein>
    <submittedName>
        <fullName evidence="2">Uncharacterized protein</fullName>
    </submittedName>
</protein>
<dbReference type="PANTHER" id="PTHR33673:SF38">
    <property type="entry name" value="CHROMODOMAIN-HELICASE-DNA-BINDING PROTEIN 7-LIKE"/>
    <property type="match status" value="1"/>
</dbReference>
<feature type="region of interest" description="Disordered" evidence="1">
    <location>
        <begin position="1"/>
        <end position="36"/>
    </location>
</feature>
<dbReference type="EMBL" id="JAXQNO010000001">
    <property type="protein sequence ID" value="KAK4803537.1"/>
    <property type="molecule type" value="Genomic_DNA"/>
</dbReference>
<comment type="caution">
    <text evidence="2">The sequence shown here is derived from an EMBL/GenBank/DDBJ whole genome shotgun (WGS) entry which is preliminary data.</text>
</comment>
<sequence>MAEAGTSRATDLASEELPSTSDKDDHLERLSSSSDSSCASFDLFQLDERANLNPDTISSSFKFDDKEASSPVPDRSNNAQAGPPFGAATPSGRSSLDSSSSNDSIPQSPQVQVMERNINSDLYNNDGHGCSSPYRIPSSVFARTKSTSPQEWSITSNESLFSIQMGNISFNNDLYWICNSEELGKSGGDRPFRCTTLSQMHCSSNHQPLGGRSSQRASLFEYSSNPPSPNPAGESIDIFKKNTKVDDGQNATPEAVQTMKAVVLRKNSVANPEQINSSHKVEASFHPPPAISASHLSSTSGASAKSFQFPILTANGMRSGGSSKVAAGSLRKDSLSVQPNLEPHSPDHQTPKKTQSSSNIASPSETAQTRWFSCFPCCS</sequence>
<organism evidence="2 3">
    <name type="scientific">Trapa natans</name>
    <name type="common">Water chestnut</name>
    <dbReference type="NCBI Taxonomy" id="22666"/>
    <lineage>
        <taxon>Eukaryota</taxon>
        <taxon>Viridiplantae</taxon>
        <taxon>Streptophyta</taxon>
        <taxon>Embryophyta</taxon>
        <taxon>Tracheophyta</taxon>
        <taxon>Spermatophyta</taxon>
        <taxon>Magnoliopsida</taxon>
        <taxon>eudicotyledons</taxon>
        <taxon>Gunneridae</taxon>
        <taxon>Pentapetalae</taxon>
        <taxon>rosids</taxon>
        <taxon>malvids</taxon>
        <taxon>Myrtales</taxon>
        <taxon>Lythraceae</taxon>
        <taxon>Trapa</taxon>
    </lineage>
</organism>
<feature type="region of interest" description="Disordered" evidence="1">
    <location>
        <begin position="54"/>
        <end position="110"/>
    </location>
</feature>
<dbReference type="Proteomes" id="UP001346149">
    <property type="component" value="Unassembled WGS sequence"/>
</dbReference>
<accession>A0AAN7RGU3</accession>